<dbReference type="AlphaFoldDB" id="A0AAD5JPU2"/>
<dbReference type="EMBL" id="JAIXMP010000037">
    <property type="protein sequence ID" value="KAI9248871.1"/>
    <property type="molecule type" value="Genomic_DNA"/>
</dbReference>
<gene>
    <name evidence="10" type="ORF">BDA99DRAFT_542440</name>
</gene>
<dbReference type="PANTHER" id="PTHR42918">
    <property type="entry name" value="LYSYL-TRNA SYNTHETASE"/>
    <property type="match status" value="1"/>
</dbReference>
<dbReference type="CDD" id="cd00775">
    <property type="entry name" value="LysRS_core"/>
    <property type="match status" value="1"/>
</dbReference>
<dbReference type="PANTHER" id="PTHR42918:SF5">
    <property type="entry name" value="LYSINE--TRNA LIGASE, MITOCHONDRIAL"/>
    <property type="match status" value="1"/>
</dbReference>
<dbReference type="PROSITE" id="PS50862">
    <property type="entry name" value="AA_TRNA_LIGASE_II"/>
    <property type="match status" value="1"/>
</dbReference>
<evidence type="ECO:0000313" key="10">
    <source>
        <dbReference type="EMBL" id="KAI9248871.1"/>
    </source>
</evidence>
<evidence type="ECO:0000256" key="4">
    <source>
        <dbReference type="ARBA" id="ARBA00022840"/>
    </source>
</evidence>
<dbReference type="EC" id="6.1.1.6" evidence="1 8"/>
<dbReference type="InterPro" id="IPR018149">
    <property type="entry name" value="Lys-tRNA-synth_II_C"/>
</dbReference>
<sequence>MSQNHCFVSVDTKMVLKATSVSLRRVTATTTTSTRYQLLQWHRSLFSTSTRTLKPHEPEQGSVDPTRFQYPRFALDRGRHGTWSSVHDIRQSTLSLDKGQKADGTIVTLTGRIHSKRESSGKLVFYDVIQNGELIQVVASKGRYEGNSFVEANHALCRGDIASFTGVPGKTNRGQPGVFVTREMRVLTPCLRDIPKAGLKDPEKRFRQRHLDMLVNPHVSQTLRIRAEIIQYIRRFLEDRGFLEVETPVLADKAGGASARPFMTRAHALGMDMQLRIAPELYLKQLVIGGMDRVYEIGKQFRNEGIDADHNPEFTTCEFYQAYGNLEGLMNDTESMLRGVAQSMHDKHETKVMFDKPFQRIHVLDRLESVLNLPLGELLKYEDPTDQLVAICREHRVGLSGPLTIPRILDKLISHFIEPECKQPTFLYNHPIALSPLAKGSIDEKGRAIAARFELFVDGKELVNAYEELNDPNEQRIRFEQQMRERQQGDIEAPIPDTAFCDALEYGLPPTAGWGMGIDRVVQIITGSSHIREVLAFPVMRPLSSSENT</sequence>
<accession>A0AAD5JPU2</accession>
<dbReference type="CDD" id="cd04322">
    <property type="entry name" value="LysRS_N"/>
    <property type="match status" value="1"/>
</dbReference>
<dbReference type="InterPro" id="IPR004365">
    <property type="entry name" value="NA-bd_OB_tRNA"/>
</dbReference>
<reference evidence="10" key="2">
    <citation type="submission" date="2023-02" db="EMBL/GenBank/DDBJ databases">
        <authorList>
            <consortium name="DOE Joint Genome Institute"/>
            <person name="Mondo S.J."/>
            <person name="Chang Y."/>
            <person name="Wang Y."/>
            <person name="Ahrendt S."/>
            <person name="Andreopoulos W."/>
            <person name="Barry K."/>
            <person name="Beard J."/>
            <person name="Benny G.L."/>
            <person name="Blankenship S."/>
            <person name="Bonito G."/>
            <person name="Cuomo C."/>
            <person name="Desiro A."/>
            <person name="Gervers K.A."/>
            <person name="Hundley H."/>
            <person name="Kuo A."/>
            <person name="LaButti K."/>
            <person name="Lang B.F."/>
            <person name="Lipzen A."/>
            <person name="O'Donnell K."/>
            <person name="Pangilinan J."/>
            <person name="Reynolds N."/>
            <person name="Sandor L."/>
            <person name="Smith M.W."/>
            <person name="Tsang A."/>
            <person name="Grigoriev I.V."/>
            <person name="Stajich J.E."/>
            <person name="Spatafora J.W."/>
        </authorList>
    </citation>
    <scope>NUCLEOTIDE SEQUENCE</scope>
    <source>
        <strain evidence="10">RSA 2281</strain>
    </source>
</reference>
<comment type="catalytic activity">
    <reaction evidence="7 8">
        <text>tRNA(Lys) + L-lysine + ATP = L-lysyl-tRNA(Lys) + AMP + diphosphate</text>
        <dbReference type="Rhea" id="RHEA:20792"/>
        <dbReference type="Rhea" id="RHEA-COMP:9696"/>
        <dbReference type="Rhea" id="RHEA-COMP:9697"/>
        <dbReference type="ChEBI" id="CHEBI:30616"/>
        <dbReference type="ChEBI" id="CHEBI:32551"/>
        <dbReference type="ChEBI" id="CHEBI:33019"/>
        <dbReference type="ChEBI" id="CHEBI:78442"/>
        <dbReference type="ChEBI" id="CHEBI:78529"/>
        <dbReference type="ChEBI" id="CHEBI:456215"/>
        <dbReference type="EC" id="6.1.1.6"/>
    </reaction>
</comment>
<dbReference type="GO" id="GO:0004824">
    <property type="term" value="F:lysine-tRNA ligase activity"/>
    <property type="evidence" value="ECO:0007669"/>
    <property type="project" value="UniProtKB-EC"/>
</dbReference>
<dbReference type="InterPro" id="IPR012340">
    <property type="entry name" value="NA-bd_OB-fold"/>
</dbReference>
<evidence type="ECO:0000256" key="7">
    <source>
        <dbReference type="ARBA" id="ARBA00048573"/>
    </source>
</evidence>
<evidence type="ECO:0000256" key="1">
    <source>
        <dbReference type="ARBA" id="ARBA00013166"/>
    </source>
</evidence>
<evidence type="ECO:0000256" key="8">
    <source>
        <dbReference type="RuleBase" id="RU003748"/>
    </source>
</evidence>
<evidence type="ECO:0000256" key="5">
    <source>
        <dbReference type="ARBA" id="ARBA00023146"/>
    </source>
</evidence>
<dbReference type="Proteomes" id="UP001209540">
    <property type="component" value="Unassembled WGS sequence"/>
</dbReference>
<keyword evidence="11" id="KW-1185">Reference proteome</keyword>
<keyword evidence="2" id="KW-0436">Ligase</keyword>
<evidence type="ECO:0000313" key="11">
    <source>
        <dbReference type="Proteomes" id="UP001209540"/>
    </source>
</evidence>
<keyword evidence="4" id="KW-0067">ATP-binding</keyword>
<dbReference type="Gene3D" id="3.30.930.10">
    <property type="entry name" value="Bira Bifunctional Protein, Domain 2"/>
    <property type="match status" value="1"/>
</dbReference>
<dbReference type="SUPFAM" id="SSF55681">
    <property type="entry name" value="Class II aaRS and biotin synthetases"/>
    <property type="match status" value="1"/>
</dbReference>
<dbReference type="GO" id="GO:0005829">
    <property type="term" value="C:cytosol"/>
    <property type="evidence" value="ECO:0007669"/>
    <property type="project" value="TreeGrafter"/>
</dbReference>
<protein>
    <recommendedName>
        <fullName evidence="1 8">Lysine--tRNA ligase</fullName>
        <ecNumber evidence="1 8">6.1.1.6</ecNumber>
    </recommendedName>
    <alternativeName>
        <fullName evidence="6 8">Lysyl-tRNA synthetase</fullName>
    </alternativeName>
</protein>
<dbReference type="InterPro" id="IPR045864">
    <property type="entry name" value="aa-tRNA-synth_II/BPL/LPL"/>
</dbReference>
<dbReference type="Gene3D" id="2.40.50.140">
    <property type="entry name" value="Nucleic acid-binding proteins"/>
    <property type="match status" value="1"/>
</dbReference>
<dbReference type="Pfam" id="PF01336">
    <property type="entry name" value="tRNA_anti-codon"/>
    <property type="match status" value="1"/>
</dbReference>
<dbReference type="InterPro" id="IPR044136">
    <property type="entry name" value="Lys-tRNA-ligase_II_N"/>
</dbReference>
<evidence type="ECO:0000256" key="2">
    <source>
        <dbReference type="ARBA" id="ARBA00022598"/>
    </source>
</evidence>
<dbReference type="InterPro" id="IPR006195">
    <property type="entry name" value="aa-tRNA-synth_II"/>
</dbReference>
<comment type="caution">
    <text evidence="10">The sequence shown here is derived from an EMBL/GenBank/DDBJ whole genome shotgun (WGS) entry which is preliminary data.</text>
</comment>
<evidence type="ECO:0000259" key="9">
    <source>
        <dbReference type="PROSITE" id="PS50862"/>
    </source>
</evidence>
<dbReference type="Pfam" id="PF00152">
    <property type="entry name" value="tRNA-synt_2"/>
    <property type="match status" value="1"/>
</dbReference>
<proteinExistence type="predicted"/>
<evidence type="ECO:0000256" key="3">
    <source>
        <dbReference type="ARBA" id="ARBA00022741"/>
    </source>
</evidence>
<dbReference type="InterPro" id="IPR004364">
    <property type="entry name" value="Aa-tRNA-synt_II"/>
</dbReference>
<dbReference type="InterPro" id="IPR002313">
    <property type="entry name" value="Lys-tRNA-ligase_II"/>
</dbReference>
<dbReference type="SUPFAM" id="SSF50249">
    <property type="entry name" value="Nucleic acid-binding proteins"/>
    <property type="match status" value="1"/>
</dbReference>
<reference evidence="10" key="1">
    <citation type="journal article" date="2022" name="IScience">
        <title>Evolution of zygomycete secretomes and the origins of terrestrial fungal ecologies.</title>
        <authorList>
            <person name="Chang Y."/>
            <person name="Wang Y."/>
            <person name="Mondo S."/>
            <person name="Ahrendt S."/>
            <person name="Andreopoulos W."/>
            <person name="Barry K."/>
            <person name="Beard J."/>
            <person name="Benny G.L."/>
            <person name="Blankenship S."/>
            <person name="Bonito G."/>
            <person name="Cuomo C."/>
            <person name="Desiro A."/>
            <person name="Gervers K.A."/>
            <person name="Hundley H."/>
            <person name="Kuo A."/>
            <person name="LaButti K."/>
            <person name="Lang B.F."/>
            <person name="Lipzen A."/>
            <person name="O'Donnell K."/>
            <person name="Pangilinan J."/>
            <person name="Reynolds N."/>
            <person name="Sandor L."/>
            <person name="Smith M.E."/>
            <person name="Tsang A."/>
            <person name="Grigoriev I.V."/>
            <person name="Stajich J.E."/>
            <person name="Spatafora J.W."/>
        </authorList>
    </citation>
    <scope>NUCLEOTIDE SEQUENCE</scope>
    <source>
        <strain evidence="10">RSA 2281</strain>
    </source>
</reference>
<name>A0AAD5JPU2_9FUNG</name>
<feature type="domain" description="Aminoacyl-transfer RNA synthetases class-II family profile" evidence="9">
    <location>
        <begin position="223"/>
        <end position="542"/>
    </location>
</feature>
<dbReference type="GO" id="GO:0006430">
    <property type="term" value="P:lysyl-tRNA aminoacylation"/>
    <property type="evidence" value="ECO:0007669"/>
    <property type="project" value="InterPro"/>
</dbReference>
<dbReference type="NCBIfam" id="TIGR00499">
    <property type="entry name" value="lysS_bact"/>
    <property type="match status" value="1"/>
</dbReference>
<dbReference type="GO" id="GO:0000049">
    <property type="term" value="F:tRNA binding"/>
    <property type="evidence" value="ECO:0007669"/>
    <property type="project" value="TreeGrafter"/>
</dbReference>
<keyword evidence="3" id="KW-0547">Nucleotide-binding</keyword>
<organism evidence="10 11">
    <name type="scientific">Phascolomyces articulosus</name>
    <dbReference type="NCBI Taxonomy" id="60185"/>
    <lineage>
        <taxon>Eukaryota</taxon>
        <taxon>Fungi</taxon>
        <taxon>Fungi incertae sedis</taxon>
        <taxon>Mucoromycota</taxon>
        <taxon>Mucoromycotina</taxon>
        <taxon>Mucoromycetes</taxon>
        <taxon>Mucorales</taxon>
        <taxon>Lichtheimiaceae</taxon>
        <taxon>Phascolomyces</taxon>
    </lineage>
</organism>
<evidence type="ECO:0000256" key="6">
    <source>
        <dbReference type="ARBA" id="ARBA00030563"/>
    </source>
</evidence>
<keyword evidence="5" id="KW-0030">Aminoacyl-tRNA synthetase</keyword>
<dbReference type="GO" id="GO:0005524">
    <property type="term" value="F:ATP binding"/>
    <property type="evidence" value="ECO:0007669"/>
    <property type="project" value="UniProtKB-KW"/>
</dbReference>
<dbReference type="PRINTS" id="PR00982">
    <property type="entry name" value="TRNASYNTHLYS"/>
</dbReference>